<proteinExistence type="inferred from homology"/>
<feature type="transmembrane region" description="Helical" evidence="7">
    <location>
        <begin position="290"/>
        <end position="309"/>
    </location>
</feature>
<feature type="transmembrane region" description="Helical" evidence="7">
    <location>
        <begin position="205"/>
        <end position="223"/>
    </location>
</feature>
<comment type="similarity">
    <text evidence="2">Belongs to the nucleobase:cation symporter-2 (NCS2) (TC 2.A.40) family. Azg-like subfamily.</text>
</comment>
<feature type="transmembrane region" description="Helical" evidence="7">
    <location>
        <begin position="428"/>
        <end position="456"/>
    </location>
</feature>
<feature type="transmembrane region" description="Helical" evidence="7">
    <location>
        <begin position="42"/>
        <end position="59"/>
    </location>
</feature>
<protein>
    <submittedName>
        <fullName evidence="8">Xanthine/uracil permease</fullName>
    </submittedName>
</protein>
<name>A0A2S5RD18_9MOLU</name>
<dbReference type="PANTHER" id="PTHR43337">
    <property type="entry name" value="XANTHINE/URACIL PERMEASE C887.17-RELATED"/>
    <property type="match status" value="1"/>
</dbReference>
<evidence type="ECO:0000313" key="8">
    <source>
        <dbReference type="EMBL" id="PPE05216.1"/>
    </source>
</evidence>
<keyword evidence="4 7" id="KW-0812">Transmembrane</keyword>
<dbReference type="PANTHER" id="PTHR43337:SF1">
    <property type="entry name" value="XANTHINE_URACIL PERMEASE C887.17-RELATED"/>
    <property type="match status" value="1"/>
</dbReference>
<evidence type="ECO:0000256" key="2">
    <source>
        <dbReference type="ARBA" id="ARBA00005697"/>
    </source>
</evidence>
<dbReference type="RefSeq" id="WP_051437286.1">
    <property type="nucleotide sequence ID" value="NZ_PHNE01000004.1"/>
</dbReference>
<feature type="transmembrane region" description="Helical" evidence="7">
    <location>
        <begin position="398"/>
        <end position="416"/>
    </location>
</feature>
<dbReference type="InterPro" id="IPR006043">
    <property type="entry name" value="NCS2"/>
</dbReference>
<evidence type="ECO:0000256" key="6">
    <source>
        <dbReference type="ARBA" id="ARBA00023136"/>
    </source>
</evidence>
<reference evidence="8 9" key="1">
    <citation type="submission" date="2017-11" db="EMBL/GenBank/DDBJ databases">
        <title>Genome sequence of Entomoplasma lucivorax PIPN-2 (ATCC 49196).</title>
        <authorList>
            <person name="Lo W.-S."/>
            <person name="Gasparich G.E."/>
            <person name="Kuo C.-H."/>
        </authorList>
    </citation>
    <scope>NUCLEOTIDE SEQUENCE [LARGE SCALE GENOMIC DNA]</scope>
    <source>
        <strain evidence="8 9">PIPN-2</strain>
    </source>
</reference>
<dbReference type="GO" id="GO:0012505">
    <property type="term" value="C:endomembrane system"/>
    <property type="evidence" value="ECO:0007669"/>
    <property type="project" value="UniProtKB-SubCell"/>
</dbReference>
<accession>A0A2S5RD18</accession>
<evidence type="ECO:0000256" key="4">
    <source>
        <dbReference type="ARBA" id="ARBA00022692"/>
    </source>
</evidence>
<evidence type="ECO:0000256" key="5">
    <source>
        <dbReference type="ARBA" id="ARBA00022989"/>
    </source>
</evidence>
<feature type="transmembrane region" description="Helical" evidence="7">
    <location>
        <begin position="371"/>
        <end position="392"/>
    </location>
</feature>
<evidence type="ECO:0000256" key="7">
    <source>
        <dbReference type="SAM" id="Phobius"/>
    </source>
</evidence>
<dbReference type="AlphaFoldDB" id="A0A2S5RD18"/>
<dbReference type="Proteomes" id="UP000237865">
    <property type="component" value="Unassembled WGS sequence"/>
</dbReference>
<evidence type="ECO:0000256" key="3">
    <source>
        <dbReference type="ARBA" id="ARBA00022448"/>
    </source>
</evidence>
<comment type="subcellular location">
    <subcellularLocation>
        <location evidence="1">Endomembrane system</location>
        <topology evidence="1">Multi-pass membrane protein</topology>
    </subcellularLocation>
</comment>
<dbReference type="Pfam" id="PF00860">
    <property type="entry name" value="Xan_ur_permease"/>
    <property type="match status" value="1"/>
</dbReference>
<feature type="transmembrane region" description="Helical" evidence="7">
    <location>
        <begin position="229"/>
        <end position="248"/>
    </location>
</feature>
<keyword evidence="3" id="KW-0813">Transport</keyword>
<comment type="caution">
    <text evidence="8">The sequence shown here is derived from an EMBL/GenBank/DDBJ whole genome shotgun (WGS) entry which is preliminary data.</text>
</comment>
<dbReference type="EMBL" id="PHNE01000004">
    <property type="protein sequence ID" value="PPE05216.1"/>
    <property type="molecule type" value="Genomic_DNA"/>
</dbReference>
<feature type="transmembrane region" description="Helical" evidence="7">
    <location>
        <begin position="157"/>
        <end position="179"/>
    </location>
</feature>
<organism evidence="8 9">
    <name type="scientific">Williamsoniiplasma lucivorax</name>
    <dbReference type="NCBI Taxonomy" id="209274"/>
    <lineage>
        <taxon>Bacteria</taxon>
        <taxon>Bacillati</taxon>
        <taxon>Mycoplasmatota</taxon>
        <taxon>Mollicutes</taxon>
        <taxon>Entomoplasmatales</taxon>
        <taxon>Williamsoniiplasma</taxon>
    </lineage>
</organism>
<feature type="transmembrane region" description="Helical" evidence="7">
    <location>
        <begin position="79"/>
        <end position="105"/>
    </location>
</feature>
<feature type="transmembrane region" description="Helical" evidence="7">
    <location>
        <begin position="126"/>
        <end position="145"/>
    </location>
</feature>
<dbReference type="GO" id="GO:0005886">
    <property type="term" value="C:plasma membrane"/>
    <property type="evidence" value="ECO:0007669"/>
    <property type="project" value="TreeGrafter"/>
</dbReference>
<keyword evidence="9" id="KW-1185">Reference proteome</keyword>
<keyword evidence="5 7" id="KW-1133">Transmembrane helix</keyword>
<dbReference type="InterPro" id="IPR045018">
    <property type="entry name" value="Azg-like"/>
</dbReference>
<sequence>MKQKNLIDQQNQEFRWSSNKAIFKMQKYFKFDQFQTTLKKELLGGLTTFLALVYILSVNSDILSQSQSINDPNVTMNEFGIFFATAITSIVATLLMGLWANVPIVMSPGMGMNTLFTFTLAQQAKLGFEGAMIAVLLASILFFIITVTPMRAMILQAIPKSLSIIFAVSIAFFIAYVGFEQMGWFKMDANTQLPIASLATFKENYLFIILGMATLGLMLFFHYRKVNGGVALSIVIGFIICIIFANTLPKSQISKISSANFRNGFNFHYDFEGFIWNIKSGMQSFANPKVWSNPGLYVCVLVVMLMSFFDDSAALNTLNMQRNKGLAVHHEVNRPTMLIDAGSGIMNGILGVSSMSVMVESSAGIHQGAKTGVAALVNVVLFGVAIVLFPVFATIPTVVTGAACVFIGILMVLHIAEIEWHKPQFAIPAFLAIIFSVTTFTIVNGVAIAILSYAFIMLIIKKAKQVHILIWPLCLVLLAYFVALAFIQ</sequence>
<feature type="transmembrane region" description="Helical" evidence="7">
    <location>
        <begin position="468"/>
        <end position="487"/>
    </location>
</feature>
<evidence type="ECO:0000313" key="9">
    <source>
        <dbReference type="Proteomes" id="UP000237865"/>
    </source>
</evidence>
<keyword evidence="6 7" id="KW-0472">Membrane</keyword>
<gene>
    <name evidence="8" type="primary">pbuG</name>
    <name evidence="8" type="ORF">ELUCI_v1c07520</name>
</gene>
<dbReference type="GO" id="GO:0005345">
    <property type="term" value="F:purine nucleobase transmembrane transporter activity"/>
    <property type="evidence" value="ECO:0007669"/>
    <property type="project" value="TreeGrafter"/>
</dbReference>
<dbReference type="STRING" id="1399797.GCA_000518285_00458"/>
<evidence type="ECO:0000256" key="1">
    <source>
        <dbReference type="ARBA" id="ARBA00004127"/>
    </source>
</evidence>